<dbReference type="Proteomes" id="UP000242818">
    <property type="component" value="Unassembled WGS sequence"/>
</dbReference>
<evidence type="ECO:0000313" key="1">
    <source>
        <dbReference type="EMBL" id="SCC64985.1"/>
    </source>
</evidence>
<proteinExistence type="predicted"/>
<dbReference type="RefSeq" id="WP_211434887.1">
    <property type="nucleotide sequence ID" value="NZ_FMAR01000041.1"/>
</dbReference>
<reference evidence="1 2" key="1">
    <citation type="submission" date="2016-08" db="EMBL/GenBank/DDBJ databases">
        <authorList>
            <person name="Seilhamer J.J."/>
        </authorList>
    </citation>
    <scope>NUCLEOTIDE SEQUENCE [LARGE SCALE GENOMIC DNA]</scope>
    <source>
        <strain evidence="1 2">A37T2</strain>
    </source>
</reference>
<feature type="non-terminal residue" evidence="1">
    <location>
        <position position="1"/>
    </location>
</feature>
<accession>A0A1C4GAY0</accession>
<protein>
    <recommendedName>
        <fullName evidence="3">RHS repeat-associated core domain-containing protein</fullName>
    </recommendedName>
</protein>
<evidence type="ECO:0000313" key="2">
    <source>
        <dbReference type="Proteomes" id="UP000242818"/>
    </source>
</evidence>
<gene>
    <name evidence="1" type="ORF">GA0116948_1413</name>
</gene>
<dbReference type="EMBL" id="FMAR01000041">
    <property type="protein sequence ID" value="SCC64985.1"/>
    <property type="molecule type" value="Genomic_DNA"/>
</dbReference>
<evidence type="ECO:0008006" key="3">
    <source>
        <dbReference type="Google" id="ProtNLM"/>
    </source>
</evidence>
<sequence>TGNVMSIYTRGDNSVNTGHLTQIETDIYGSSRLGIDESKKDLEEAGTTDNGVLFNFQRGEKVYELGNHLGNVLSTIGDAKLPGSSNGNEIVDYTPKVQSAGDYYPFGMQEPGRTFSSVGYRYGFNGQEHDREINENITTALFWEYDSRIGRRWNIDPKQKDWESPYLCFGGNPILFSDLNGDKAGNGDPTPVYHRTSSANAASIKENGFDPGKSNRNAFTYFTTDLNEKGIGKQAANANTVVEATVDLSNAKTITKQQMSGWFNDGLSAANKQFNTKYSSISQVPEALKSTYQSIADGVRYTKLADFMINDGGSVYQIGGTKSVAVSEAGISGVNITRLSGSGAAEAIQGMSRPALMVNWQQH</sequence>
<dbReference type="STRING" id="1335309.GA0116948_1413"/>
<keyword evidence="2" id="KW-1185">Reference proteome</keyword>
<dbReference type="Gene3D" id="2.180.10.10">
    <property type="entry name" value="RHS repeat-associated core"/>
    <property type="match status" value="1"/>
</dbReference>
<dbReference type="AlphaFoldDB" id="A0A1C4GAY0"/>
<organism evidence="1 2">
    <name type="scientific">Chitinophaga costaii</name>
    <dbReference type="NCBI Taxonomy" id="1335309"/>
    <lineage>
        <taxon>Bacteria</taxon>
        <taxon>Pseudomonadati</taxon>
        <taxon>Bacteroidota</taxon>
        <taxon>Chitinophagia</taxon>
        <taxon>Chitinophagales</taxon>
        <taxon>Chitinophagaceae</taxon>
        <taxon>Chitinophaga</taxon>
    </lineage>
</organism>
<name>A0A1C4GAY0_9BACT</name>